<protein>
    <submittedName>
        <fullName evidence="2">Uncharacterized protein</fullName>
    </submittedName>
</protein>
<feature type="transmembrane region" description="Helical" evidence="1">
    <location>
        <begin position="101"/>
        <end position="119"/>
    </location>
</feature>
<keyword evidence="1" id="KW-0472">Membrane</keyword>
<dbReference type="RefSeq" id="WP_154237755.1">
    <property type="nucleotide sequence ID" value="NZ_WKPI01000002.1"/>
</dbReference>
<name>A0ABW9QDK8_9FIRM</name>
<comment type="caution">
    <text evidence="2">The sequence shown here is derived from an EMBL/GenBank/DDBJ whole genome shotgun (WGS) entry which is preliminary data.</text>
</comment>
<evidence type="ECO:0000313" key="2">
    <source>
        <dbReference type="EMBL" id="MSC31875.1"/>
    </source>
</evidence>
<feature type="transmembrane region" description="Helical" evidence="1">
    <location>
        <begin position="61"/>
        <end position="81"/>
    </location>
</feature>
<organism evidence="2 3">
    <name type="scientific">Holdemania massiliensis</name>
    <dbReference type="NCBI Taxonomy" id="1468449"/>
    <lineage>
        <taxon>Bacteria</taxon>
        <taxon>Bacillati</taxon>
        <taxon>Bacillota</taxon>
        <taxon>Erysipelotrichia</taxon>
        <taxon>Erysipelotrichales</taxon>
        <taxon>Erysipelotrichaceae</taxon>
        <taxon>Holdemania</taxon>
    </lineage>
</organism>
<sequence length="153" mass="17736">MMKKTTQLGFAGILPLVVGKGLSLVITLLPITGWMLLPVNAVLFFLWFRLAYRLFDEHKNLFIQSFLMCAFGLLMLLLLLFQEFVAGHWRLNILSTSCQLYFLPGLSLMSFVLSPFLFGAKEAVRFWPLFLCEWIILFILCLIGGFMKRRDRF</sequence>
<evidence type="ECO:0000256" key="1">
    <source>
        <dbReference type="SAM" id="Phobius"/>
    </source>
</evidence>
<proteinExistence type="predicted"/>
<reference evidence="2 3" key="1">
    <citation type="journal article" date="2019" name="Nat. Med.">
        <title>A library of human gut bacterial isolates paired with longitudinal multiomics data enables mechanistic microbiome research.</title>
        <authorList>
            <person name="Poyet M."/>
            <person name="Groussin M."/>
            <person name="Gibbons S.M."/>
            <person name="Avila-Pacheco J."/>
            <person name="Jiang X."/>
            <person name="Kearney S.M."/>
            <person name="Perrotta A.R."/>
            <person name="Berdy B."/>
            <person name="Zhao S."/>
            <person name="Lieberman T.D."/>
            <person name="Swanson P.K."/>
            <person name="Smith M."/>
            <person name="Roesemann S."/>
            <person name="Alexander J.E."/>
            <person name="Rich S.A."/>
            <person name="Livny J."/>
            <person name="Vlamakis H."/>
            <person name="Clish C."/>
            <person name="Bullock K."/>
            <person name="Deik A."/>
            <person name="Scott J."/>
            <person name="Pierce K.A."/>
            <person name="Xavier R.J."/>
            <person name="Alm E.J."/>
        </authorList>
    </citation>
    <scope>NUCLEOTIDE SEQUENCE [LARGE SCALE GENOMIC DNA]</scope>
    <source>
        <strain evidence="2 3">BIOML-A5</strain>
    </source>
</reference>
<keyword evidence="1" id="KW-1133">Transmembrane helix</keyword>
<dbReference type="Proteomes" id="UP000480929">
    <property type="component" value="Unassembled WGS sequence"/>
</dbReference>
<evidence type="ECO:0000313" key="3">
    <source>
        <dbReference type="Proteomes" id="UP000480929"/>
    </source>
</evidence>
<keyword evidence="1" id="KW-0812">Transmembrane</keyword>
<feature type="transmembrane region" description="Helical" evidence="1">
    <location>
        <begin position="126"/>
        <end position="147"/>
    </location>
</feature>
<dbReference type="EMBL" id="WKPI01000002">
    <property type="protein sequence ID" value="MSC31875.1"/>
    <property type="molecule type" value="Genomic_DNA"/>
</dbReference>
<accession>A0ABW9QDK8</accession>
<gene>
    <name evidence="2" type="ORF">GKD88_01895</name>
</gene>
<keyword evidence="3" id="KW-1185">Reference proteome</keyword>